<name>A0A371F4U7_MUCPR</name>
<evidence type="ECO:0000313" key="1">
    <source>
        <dbReference type="EMBL" id="RDX73324.1"/>
    </source>
</evidence>
<comment type="caution">
    <text evidence="1">The sequence shown here is derived from an EMBL/GenBank/DDBJ whole genome shotgun (WGS) entry which is preliminary data.</text>
</comment>
<feature type="non-terminal residue" evidence="1">
    <location>
        <position position="114"/>
    </location>
</feature>
<protein>
    <submittedName>
        <fullName evidence="1">Uncharacterized protein</fullName>
    </submittedName>
</protein>
<sequence length="114" mass="13810">MSREEGERDVHLKLFIKVVHEQFERYNENERRRRGEPRHDNSLSNIKMTILAFQGKNDPEERKVEHVFGCHNYSKEKKVKLPIVEFTYYASIWWDQFVINKLEMEKGPFVRGKI</sequence>
<dbReference type="AlphaFoldDB" id="A0A371F4U7"/>
<evidence type="ECO:0000313" key="2">
    <source>
        <dbReference type="Proteomes" id="UP000257109"/>
    </source>
</evidence>
<accession>A0A371F4U7</accession>
<gene>
    <name evidence="1" type="ORF">CR513_47098</name>
</gene>
<dbReference type="OrthoDB" id="1731207at2759"/>
<dbReference type="Proteomes" id="UP000257109">
    <property type="component" value="Unassembled WGS sequence"/>
</dbReference>
<dbReference type="EMBL" id="QJKJ01010567">
    <property type="protein sequence ID" value="RDX73324.1"/>
    <property type="molecule type" value="Genomic_DNA"/>
</dbReference>
<proteinExistence type="predicted"/>
<organism evidence="1 2">
    <name type="scientific">Mucuna pruriens</name>
    <name type="common">Velvet bean</name>
    <name type="synonym">Dolichos pruriens</name>
    <dbReference type="NCBI Taxonomy" id="157652"/>
    <lineage>
        <taxon>Eukaryota</taxon>
        <taxon>Viridiplantae</taxon>
        <taxon>Streptophyta</taxon>
        <taxon>Embryophyta</taxon>
        <taxon>Tracheophyta</taxon>
        <taxon>Spermatophyta</taxon>
        <taxon>Magnoliopsida</taxon>
        <taxon>eudicotyledons</taxon>
        <taxon>Gunneridae</taxon>
        <taxon>Pentapetalae</taxon>
        <taxon>rosids</taxon>
        <taxon>fabids</taxon>
        <taxon>Fabales</taxon>
        <taxon>Fabaceae</taxon>
        <taxon>Papilionoideae</taxon>
        <taxon>50 kb inversion clade</taxon>
        <taxon>NPAAA clade</taxon>
        <taxon>indigoferoid/millettioid clade</taxon>
        <taxon>Phaseoleae</taxon>
        <taxon>Mucuna</taxon>
    </lineage>
</organism>
<keyword evidence="2" id="KW-1185">Reference proteome</keyword>
<reference evidence="1" key="1">
    <citation type="submission" date="2018-05" db="EMBL/GenBank/DDBJ databases">
        <title>Draft genome of Mucuna pruriens seed.</title>
        <authorList>
            <person name="Nnadi N.E."/>
            <person name="Vos R."/>
            <person name="Hasami M.H."/>
            <person name="Devisetty U.K."/>
            <person name="Aguiy J.C."/>
        </authorList>
    </citation>
    <scope>NUCLEOTIDE SEQUENCE [LARGE SCALE GENOMIC DNA]</scope>
    <source>
        <strain evidence="1">JCA_2017</strain>
    </source>
</reference>